<evidence type="ECO:0000313" key="2">
    <source>
        <dbReference type="Proteomes" id="UP000198848"/>
    </source>
</evidence>
<organism evidence="1 2">
    <name type="scientific">Natronobacterium texcoconense</name>
    <dbReference type="NCBI Taxonomy" id="1095778"/>
    <lineage>
        <taxon>Archaea</taxon>
        <taxon>Methanobacteriati</taxon>
        <taxon>Methanobacteriota</taxon>
        <taxon>Stenosarchaea group</taxon>
        <taxon>Halobacteria</taxon>
        <taxon>Halobacteriales</taxon>
        <taxon>Natrialbaceae</taxon>
        <taxon>Natronobacterium</taxon>
    </lineage>
</organism>
<name>A0A1H1BRQ2_NATTX</name>
<gene>
    <name evidence="1" type="ORF">SAMN04489842_1128</name>
</gene>
<accession>A0A1H1BRQ2</accession>
<evidence type="ECO:0000313" key="1">
    <source>
        <dbReference type="EMBL" id="SDQ54573.1"/>
    </source>
</evidence>
<dbReference type="EMBL" id="FNLC01000001">
    <property type="protein sequence ID" value="SDQ54573.1"/>
    <property type="molecule type" value="Genomic_DNA"/>
</dbReference>
<dbReference type="STRING" id="1095778.SAMN04489842_1128"/>
<keyword evidence="2" id="KW-1185">Reference proteome</keyword>
<reference evidence="2" key="1">
    <citation type="submission" date="2016-10" db="EMBL/GenBank/DDBJ databases">
        <authorList>
            <person name="Varghese N."/>
            <person name="Submissions S."/>
        </authorList>
    </citation>
    <scope>NUCLEOTIDE SEQUENCE [LARGE SCALE GENOMIC DNA]</scope>
    <source>
        <strain evidence="2">DSM 24767</strain>
    </source>
</reference>
<protein>
    <submittedName>
        <fullName evidence="1">Uncharacterized protein</fullName>
    </submittedName>
</protein>
<dbReference type="Proteomes" id="UP000198848">
    <property type="component" value="Unassembled WGS sequence"/>
</dbReference>
<dbReference type="AlphaFoldDB" id="A0A1H1BRQ2"/>
<proteinExistence type="predicted"/>
<dbReference type="RefSeq" id="WP_170830969.1">
    <property type="nucleotide sequence ID" value="NZ_FNLC01000001.1"/>
</dbReference>
<sequence length="45" mass="5055">MLEPILALVVLFGILWAAVYSGTKAALREFYAEIEDDIAPKEEEE</sequence>